<dbReference type="Gene3D" id="3.20.20.80">
    <property type="entry name" value="Glycosidases"/>
    <property type="match status" value="1"/>
</dbReference>
<name>A0A7N2LB81_QUELO</name>
<dbReference type="SUPFAM" id="SSF51445">
    <property type="entry name" value="(Trans)glycosidases"/>
    <property type="match status" value="1"/>
</dbReference>
<dbReference type="PANTHER" id="PTHR45708:SF22">
    <property type="entry name" value="ACIDIC ENDOCHITINASE"/>
    <property type="match status" value="1"/>
</dbReference>
<evidence type="ECO:0000313" key="7">
    <source>
        <dbReference type="EnsemblPlants" id="QL04p007632:mrna"/>
    </source>
</evidence>
<evidence type="ECO:0000256" key="1">
    <source>
        <dbReference type="ARBA" id="ARBA00000822"/>
    </source>
</evidence>
<evidence type="ECO:0000256" key="4">
    <source>
        <dbReference type="ARBA" id="ARBA00023157"/>
    </source>
</evidence>
<dbReference type="Proteomes" id="UP000594261">
    <property type="component" value="Chromosome 4"/>
</dbReference>
<dbReference type="AlphaFoldDB" id="A0A7N2LB81"/>
<dbReference type="EnsemblPlants" id="QL04p007632:mrna">
    <property type="protein sequence ID" value="QL04p007632:mrna"/>
    <property type="gene ID" value="QL04p007632"/>
</dbReference>
<dbReference type="PANTHER" id="PTHR45708">
    <property type="entry name" value="ENDOCHITINASE"/>
    <property type="match status" value="1"/>
</dbReference>
<evidence type="ECO:0000256" key="3">
    <source>
        <dbReference type="ARBA" id="ARBA00023024"/>
    </source>
</evidence>
<keyword evidence="8" id="KW-1185">Reference proteome</keyword>
<organism evidence="7 8">
    <name type="scientific">Quercus lobata</name>
    <name type="common">Valley oak</name>
    <dbReference type="NCBI Taxonomy" id="97700"/>
    <lineage>
        <taxon>Eukaryota</taxon>
        <taxon>Viridiplantae</taxon>
        <taxon>Streptophyta</taxon>
        <taxon>Embryophyta</taxon>
        <taxon>Tracheophyta</taxon>
        <taxon>Spermatophyta</taxon>
        <taxon>Magnoliopsida</taxon>
        <taxon>eudicotyledons</taxon>
        <taxon>Gunneridae</taxon>
        <taxon>Pentapetalae</taxon>
        <taxon>rosids</taxon>
        <taxon>fabids</taxon>
        <taxon>Fagales</taxon>
        <taxon>Fagaceae</taxon>
        <taxon>Quercus</taxon>
    </lineage>
</organism>
<comment type="catalytic activity">
    <reaction evidence="1">
        <text>Random endo-hydrolysis of N-acetyl-beta-D-glucosaminide (1-&gt;4)-beta-linkages in chitin and chitodextrins.</text>
        <dbReference type="EC" id="3.2.1.14"/>
    </reaction>
</comment>
<proteinExistence type="predicted"/>
<dbReference type="InterPro" id="IPR050542">
    <property type="entry name" value="Glycosyl_Hydrlase18_Chitinase"/>
</dbReference>
<dbReference type="GO" id="GO:0006032">
    <property type="term" value="P:chitin catabolic process"/>
    <property type="evidence" value="ECO:0007669"/>
    <property type="project" value="UniProtKB-KW"/>
</dbReference>
<sequence>MVLEEDGELQLIKEDKHFIFLEGQSDSRPLGDADLDGIDFDIEGGTTEHWDEFARALSGFIQQKKVLTNLFVLATNELYYDST</sequence>
<dbReference type="GO" id="GO:0005576">
    <property type="term" value="C:extracellular region"/>
    <property type="evidence" value="ECO:0007669"/>
    <property type="project" value="TreeGrafter"/>
</dbReference>
<keyword evidence="6" id="KW-0624">Polysaccharide degradation</keyword>
<evidence type="ECO:0000256" key="6">
    <source>
        <dbReference type="ARBA" id="ARBA00023326"/>
    </source>
</evidence>
<evidence type="ECO:0000256" key="2">
    <source>
        <dbReference type="ARBA" id="ARBA00022729"/>
    </source>
</evidence>
<dbReference type="PROSITE" id="PS01095">
    <property type="entry name" value="GH18_1"/>
    <property type="match status" value="1"/>
</dbReference>
<keyword evidence="5" id="KW-0119">Carbohydrate metabolism</keyword>
<reference evidence="7 8" key="1">
    <citation type="journal article" date="2016" name="G3 (Bethesda)">
        <title>First Draft Assembly and Annotation of the Genome of a California Endemic Oak Quercus lobata Nee (Fagaceae).</title>
        <authorList>
            <person name="Sork V.L."/>
            <person name="Fitz-Gibbon S.T."/>
            <person name="Puiu D."/>
            <person name="Crepeau M."/>
            <person name="Gugger P.F."/>
            <person name="Sherman R."/>
            <person name="Stevens K."/>
            <person name="Langley C.H."/>
            <person name="Pellegrini M."/>
            <person name="Salzberg S.L."/>
        </authorList>
    </citation>
    <scope>NUCLEOTIDE SEQUENCE [LARGE SCALE GENOMIC DNA]</scope>
    <source>
        <strain evidence="7 8">cv. SW786</strain>
    </source>
</reference>
<dbReference type="InterPro" id="IPR017853">
    <property type="entry name" value="GH"/>
</dbReference>
<reference evidence="7" key="2">
    <citation type="submission" date="2021-01" db="UniProtKB">
        <authorList>
            <consortium name="EnsemblPlants"/>
        </authorList>
    </citation>
    <scope>IDENTIFICATION</scope>
</reference>
<dbReference type="InterPro" id="IPR001579">
    <property type="entry name" value="Glyco_hydro_18_chit_AS"/>
</dbReference>
<dbReference type="GO" id="GO:0000272">
    <property type="term" value="P:polysaccharide catabolic process"/>
    <property type="evidence" value="ECO:0007669"/>
    <property type="project" value="UniProtKB-KW"/>
</dbReference>
<dbReference type="GO" id="GO:0008843">
    <property type="term" value="F:endochitinase activity"/>
    <property type="evidence" value="ECO:0007669"/>
    <property type="project" value="UniProtKB-EC"/>
</dbReference>
<dbReference type="EMBL" id="LRBV02000004">
    <property type="status" value="NOT_ANNOTATED_CDS"/>
    <property type="molecule type" value="Genomic_DNA"/>
</dbReference>
<keyword evidence="2" id="KW-0732">Signal</keyword>
<keyword evidence="3" id="KW-0146">Chitin degradation</keyword>
<dbReference type="Gramene" id="QL04p007632:mrna">
    <property type="protein sequence ID" value="QL04p007632:mrna"/>
    <property type="gene ID" value="QL04p007632"/>
</dbReference>
<accession>A0A7N2LB81</accession>
<protein>
    <submittedName>
        <fullName evidence="7">Uncharacterized protein</fullName>
    </submittedName>
</protein>
<evidence type="ECO:0000256" key="5">
    <source>
        <dbReference type="ARBA" id="ARBA00023277"/>
    </source>
</evidence>
<dbReference type="InParanoid" id="A0A7N2LB81"/>
<evidence type="ECO:0000313" key="8">
    <source>
        <dbReference type="Proteomes" id="UP000594261"/>
    </source>
</evidence>
<keyword evidence="4" id="KW-1015">Disulfide bond</keyword>